<comment type="subcellular location">
    <subcellularLocation>
        <location evidence="1">Membrane</location>
        <topology evidence="1">Multi-pass membrane protein</topology>
    </subcellularLocation>
</comment>
<dbReference type="Proteomes" id="UP000236333">
    <property type="component" value="Unassembled WGS sequence"/>
</dbReference>
<dbReference type="Pfam" id="PF14159">
    <property type="entry name" value="CAAD"/>
    <property type="match status" value="1"/>
</dbReference>
<organism evidence="3 4">
    <name type="scientific">Tetrabaena socialis</name>
    <dbReference type="NCBI Taxonomy" id="47790"/>
    <lineage>
        <taxon>Eukaryota</taxon>
        <taxon>Viridiplantae</taxon>
        <taxon>Chlorophyta</taxon>
        <taxon>core chlorophytes</taxon>
        <taxon>Chlorophyceae</taxon>
        <taxon>CS clade</taxon>
        <taxon>Chlamydomonadales</taxon>
        <taxon>Tetrabaenaceae</taxon>
        <taxon>Tetrabaena</taxon>
    </lineage>
</organism>
<keyword evidence="4" id="KW-1185">Reference proteome</keyword>
<evidence type="ECO:0000256" key="1">
    <source>
        <dbReference type="ARBA" id="ARBA00004141"/>
    </source>
</evidence>
<dbReference type="EMBL" id="PGGS01000035">
    <property type="protein sequence ID" value="PNH11219.1"/>
    <property type="molecule type" value="Genomic_DNA"/>
</dbReference>
<feature type="domain" description="Cyanobacterial aminoacyl-tRNA synthetase CAAD" evidence="2">
    <location>
        <begin position="23"/>
        <end position="64"/>
    </location>
</feature>
<sequence>MVQTQAVAGQSTGGWWGRFSPVNKGLQLIGVAVTGLFFYRYFSDPAERESVKASVDAFVKSVTGEK</sequence>
<reference evidence="3 4" key="1">
    <citation type="journal article" date="2017" name="Mol. Biol. Evol.">
        <title>The 4-celled Tetrabaena socialis nuclear genome reveals the essential components for genetic control of cell number at the origin of multicellularity in the volvocine lineage.</title>
        <authorList>
            <person name="Featherston J."/>
            <person name="Arakaki Y."/>
            <person name="Hanschen E.R."/>
            <person name="Ferris P.J."/>
            <person name="Michod R.E."/>
            <person name="Olson B.J.S.C."/>
            <person name="Nozaki H."/>
            <person name="Durand P.M."/>
        </authorList>
    </citation>
    <scope>NUCLEOTIDE SEQUENCE [LARGE SCALE GENOMIC DNA]</scope>
    <source>
        <strain evidence="3 4">NIES-571</strain>
    </source>
</reference>
<dbReference type="OrthoDB" id="2014299at2759"/>
<dbReference type="GO" id="GO:0016020">
    <property type="term" value="C:membrane"/>
    <property type="evidence" value="ECO:0007669"/>
    <property type="project" value="UniProtKB-SubCell"/>
</dbReference>
<evidence type="ECO:0000313" key="3">
    <source>
        <dbReference type="EMBL" id="PNH11219.1"/>
    </source>
</evidence>
<dbReference type="AlphaFoldDB" id="A0A2J8AFB9"/>
<accession>A0A2J8AFB9</accession>
<dbReference type="InterPro" id="IPR025564">
    <property type="entry name" value="CAAD_dom"/>
</dbReference>
<proteinExistence type="predicted"/>
<comment type="caution">
    <text evidence="3">The sequence shown here is derived from an EMBL/GenBank/DDBJ whole genome shotgun (WGS) entry which is preliminary data.</text>
</comment>
<name>A0A2J8AFB9_9CHLO</name>
<evidence type="ECO:0000313" key="4">
    <source>
        <dbReference type="Proteomes" id="UP000236333"/>
    </source>
</evidence>
<gene>
    <name evidence="3" type="ORF">TSOC_001979</name>
</gene>
<evidence type="ECO:0000259" key="2">
    <source>
        <dbReference type="Pfam" id="PF14159"/>
    </source>
</evidence>
<protein>
    <recommendedName>
        <fullName evidence="2">Cyanobacterial aminoacyl-tRNA synthetase CAAD domain-containing protein</fullName>
    </recommendedName>
</protein>